<feature type="domain" description="N-acetyltransferase" evidence="1">
    <location>
        <begin position="9"/>
        <end position="156"/>
    </location>
</feature>
<dbReference type="InterPro" id="IPR000182">
    <property type="entry name" value="GNAT_dom"/>
</dbReference>
<proteinExistence type="predicted"/>
<dbReference type="GO" id="GO:0016747">
    <property type="term" value="F:acyltransferase activity, transferring groups other than amino-acyl groups"/>
    <property type="evidence" value="ECO:0007669"/>
    <property type="project" value="InterPro"/>
</dbReference>
<evidence type="ECO:0000313" key="3">
    <source>
        <dbReference type="Proteomes" id="UP000579281"/>
    </source>
</evidence>
<dbReference type="SUPFAM" id="SSF55729">
    <property type="entry name" value="Acyl-CoA N-acyltransferases (Nat)"/>
    <property type="match status" value="1"/>
</dbReference>
<protein>
    <submittedName>
        <fullName evidence="2">RimJ/RimL family protein N-acetyltransferase</fullName>
    </submittedName>
</protein>
<organism evidence="2 3">
    <name type="scientific">Anaerosolibacter carboniphilus</name>
    <dbReference type="NCBI Taxonomy" id="1417629"/>
    <lineage>
        <taxon>Bacteria</taxon>
        <taxon>Bacillati</taxon>
        <taxon>Bacillota</taxon>
        <taxon>Clostridia</taxon>
        <taxon>Peptostreptococcales</taxon>
        <taxon>Thermotaleaceae</taxon>
        <taxon>Anaerosolibacter</taxon>
    </lineage>
</organism>
<dbReference type="RefSeq" id="WP_184312231.1">
    <property type="nucleotide sequence ID" value="NZ_JACHEN010000027.1"/>
</dbReference>
<keyword evidence="2" id="KW-0808">Transferase</keyword>
<accession>A0A841KZI9</accession>
<name>A0A841KZI9_9FIRM</name>
<dbReference type="AlphaFoldDB" id="A0A841KZI9"/>
<dbReference type="Proteomes" id="UP000579281">
    <property type="component" value="Unassembled WGS sequence"/>
</dbReference>
<dbReference type="Pfam" id="PF13302">
    <property type="entry name" value="Acetyltransf_3"/>
    <property type="match status" value="1"/>
</dbReference>
<reference evidence="2 3" key="1">
    <citation type="submission" date="2020-08" db="EMBL/GenBank/DDBJ databases">
        <title>Genomic Encyclopedia of Type Strains, Phase IV (KMG-IV): sequencing the most valuable type-strain genomes for metagenomic binning, comparative biology and taxonomic classification.</title>
        <authorList>
            <person name="Goeker M."/>
        </authorList>
    </citation>
    <scope>NUCLEOTIDE SEQUENCE [LARGE SCALE GENOMIC DNA]</scope>
    <source>
        <strain evidence="2 3">DSM 103526</strain>
    </source>
</reference>
<dbReference type="PANTHER" id="PTHR43415:SF3">
    <property type="entry name" value="GNAT-FAMILY ACETYLTRANSFERASE"/>
    <property type="match status" value="1"/>
</dbReference>
<gene>
    <name evidence="2" type="ORF">HNQ80_003861</name>
</gene>
<dbReference type="InterPro" id="IPR016181">
    <property type="entry name" value="Acyl_CoA_acyltransferase"/>
</dbReference>
<dbReference type="EMBL" id="JACHEN010000027">
    <property type="protein sequence ID" value="MBB6217738.1"/>
    <property type="molecule type" value="Genomic_DNA"/>
</dbReference>
<dbReference type="Gene3D" id="3.40.630.30">
    <property type="match status" value="1"/>
</dbReference>
<sequence length="164" mass="19521">MELKRIQHVTYRETEDIYHRLTKLSAYTPRFDEVYSFYKYLVAVLEEGSRYFYIMDDKTTIGICFLKNINRTDKKCQMDVYIFDHENIGKGYGGFAIRSLLSIAFQEMRLHSVISFVHSNNERSIRALTSIGFKEAGRLKESIFRNNQFYDEILFQIMESDFIK</sequence>
<keyword evidence="3" id="KW-1185">Reference proteome</keyword>
<evidence type="ECO:0000313" key="2">
    <source>
        <dbReference type="EMBL" id="MBB6217738.1"/>
    </source>
</evidence>
<dbReference type="PROSITE" id="PS51186">
    <property type="entry name" value="GNAT"/>
    <property type="match status" value="1"/>
</dbReference>
<evidence type="ECO:0000259" key="1">
    <source>
        <dbReference type="PROSITE" id="PS51186"/>
    </source>
</evidence>
<comment type="caution">
    <text evidence="2">The sequence shown here is derived from an EMBL/GenBank/DDBJ whole genome shotgun (WGS) entry which is preliminary data.</text>
</comment>
<dbReference type="PANTHER" id="PTHR43415">
    <property type="entry name" value="SPERMIDINE N(1)-ACETYLTRANSFERASE"/>
    <property type="match status" value="1"/>
</dbReference>